<protein>
    <submittedName>
        <fullName evidence="2">Uncharacterized protein</fullName>
    </submittedName>
</protein>
<feature type="signal peptide" evidence="1">
    <location>
        <begin position="1"/>
        <end position="23"/>
    </location>
</feature>
<reference evidence="2" key="1">
    <citation type="submission" date="2021-01" db="EMBL/GenBank/DDBJ databases">
        <authorList>
            <person name="Corre E."/>
            <person name="Pelletier E."/>
            <person name="Niang G."/>
            <person name="Scheremetjew M."/>
            <person name="Finn R."/>
            <person name="Kale V."/>
            <person name="Holt S."/>
            <person name="Cochrane G."/>
            <person name="Meng A."/>
            <person name="Brown T."/>
            <person name="Cohen L."/>
        </authorList>
    </citation>
    <scope>NUCLEOTIDE SEQUENCE</scope>
    <source>
        <strain evidence="2">UTEX LB 985</strain>
    </source>
</reference>
<gene>
    <name evidence="2" type="ORF">CBRE1094_LOCUS37287</name>
</gene>
<proteinExistence type="predicted"/>
<evidence type="ECO:0000313" key="2">
    <source>
        <dbReference type="EMBL" id="CAD9528996.1"/>
    </source>
</evidence>
<dbReference type="EMBL" id="HBGU01068394">
    <property type="protein sequence ID" value="CAD9528996.1"/>
    <property type="molecule type" value="Transcribed_RNA"/>
</dbReference>
<feature type="chain" id="PRO_5030986049" evidence="1">
    <location>
        <begin position="24"/>
        <end position="114"/>
    </location>
</feature>
<organism evidence="2">
    <name type="scientific">Haptolina brevifila</name>
    <dbReference type="NCBI Taxonomy" id="156173"/>
    <lineage>
        <taxon>Eukaryota</taxon>
        <taxon>Haptista</taxon>
        <taxon>Haptophyta</taxon>
        <taxon>Prymnesiophyceae</taxon>
        <taxon>Prymnesiales</taxon>
        <taxon>Prymnesiaceae</taxon>
        <taxon>Haptolina</taxon>
    </lineage>
</organism>
<accession>A0A7S2ITZ7</accession>
<evidence type="ECO:0000256" key="1">
    <source>
        <dbReference type="SAM" id="SignalP"/>
    </source>
</evidence>
<dbReference type="AlphaFoldDB" id="A0A7S2ITZ7"/>
<keyword evidence="1" id="KW-0732">Signal</keyword>
<sequence>MAGCSSTALLHTLTPALLHTSTCGTLMSGGVPTPVVGVCGWDGVGISSMELLLSRWGVMMDDGGCCLASLSCREQAWRNMGDQPHVRQLITWYTMHGQEREMELMRSSAAVVGR</sequence>
<name>A0A7S2ITZ7_9EUKA</name>